<evidence type="ECO:0000313" key="3">
    <source>
        <dbReference type="Proteomes" id="UP000580856"/>
    </source>
</evidence>
<keyword evidence="2" id="KW-0456">Lyase</keyword>
<name>A0A846QL24_9BACT</name>
<dbReference type="PANTHER" id="PTHR21366:SF22">
    <property type="entry name" value="VOC DOMAIN-CONTAINING PROTEIN"/>
    <property type="match status" value="1"/>
</dbReference>
<dbReference type="EMBL" id="JAATJA010000001">
    <property type="protein sequence ID" value="NJB67750.1"/>
    <property type="molecule type" value="Genomic_DNA"/>
</dbReference>
<dbReference type="RefSeq" id="WP_167940780.1">
    <property type="nucleotide sequence ID" value="NZ_JAATJA010000001.1"/>
</dbReference>
<comment type="caution">
    <text evidence="2">The sequence shown here is derived from an EMBL/GenBank/DDBJ whole genome shotgun (WGS) entry which is preliminary data.</text>
</comment>
<gene>
    <name evidence="2" type="ORF">GGQ74_001390</name>
</gene>
<dbReference type="SUPFAM" id="SSF54593">
    <property type="entry name" value="Glyoxalase/Bleomycin resistance protein/Dihydroxybiphenyl dioxygenase"/>
    <property type="match status" value="1"/>
</dbReference>
<evidence type="ECO:0000313" key="2">
    <source>
        <dbReference type="EMBL" id="NJB67750.1"/>
    </source>
</evidence>
<dbReference type="InterPro" id="IPR050383">
    <property type="entry name" value="GlyoxalaseI/FosfomycinResist"/>
</dbReference>
<dbReference type="PROSITE" id="PS51819">
    <property type="entry name" value="VOC"/>
    <property type="match status" value="1"/>
</dbReference>
<keyword evidence="2" id="KW-0560">Oxidoreductase</keyword>
<dbReference type="PANTHER" id="PTHR21366">
    <property type="entry name" value="GLYOXALASE FAMILY PROTEIN"/>
    <property type="match status" value="1"/>
</dbReference>
<reference evidence="2 3" key="1">
    <citation type="submission" date="2020-03" db="EMBL/GenBank/DDBJ databases">
        <title>Genomic Encyclopedia of Type Strains, Phase IV (KMG-IV): sequencing the most valuable type-strain genomes for metagenomic binning, comparative biology and taxonomic classification.</title>
        <authorList>
            <person name="Goeker M."/>
        </authorList>
    </citation>
    <scope>NUCLEOTIDE SEQUENCE [LARGE SCALE GENOMIC DNA]</scope>
    <source>
        <strain evidence="2 3">DSM 24233</strain>
    </source>
</reference>
<dbReference type="Proteomes" id="UP000580856">
    <property type="component" value="Unassembled WGS sequence"/>
</dbReference>
<dbReference type="InterPro" id="IPR037523">
    <property type="entry name" value="VOC_core"/>
</dbReference>
<dbReference type="GO" id="GO:0016829">
    <property type="term" value="F:lyase activity"/>
    <property type="evidence" value="ECO:0007669"/>
    <property type="project" value="UniProtKB-KW"/>
</dbReference>
<sequence>MTPSFEGPAVFVSDLAASRRFYGDILGQSLLFAVGDAYAAYRGFSLWQASAARETIFGETPVKTTEAQGRKNFEMYFETEELDATWERLTAEAIEAVHPIREEPWGQRNFRVLDPDGHVVEFGEPMPFVARRFLAQGLSAQETAARTMLPIEMIQALDAPR</sequence>
<dbReference type="Gene3D" id="3.10.180.10">
    <property type="entry name" value="2,3-Dihydroxybiphenyl 1,2-Dioxygenase, domain 1"/>
    <property type="match status" value="1"/>
</dbReference>
<keyword evidence="3" id="KW-1185">Reference proteome</keyword>
<proteinExistence type="predicted"/>
<dbReference type="Pfam" id="PF12681">
    <property type="entry name" value="Glyoxalase_2"/>
    <property type="match status" value="1"/>
</dbReference>
<dbReference type="AlphaFoldDB" id="A0A846QL24"/>
<dbReference type="InterPro" id="IPR025870">
    <property type="entry name" value="Glyoxalase-like_dom"/>
</dbReference>
<organism evidence="2 3">
    <name type="scientific">Desulfobaculum xiamenense</name>
    <dbReference type="NCBI Taxonomy" id="995050"/>
    <lineage>
        <taxon>Bacteria</taxon>
        <taxon>Pseudomonadati</taxon>
        <taxon>Thermodesulfobacteriota</taxon>
        <taxon>Desulfovibrionia</taxon>
        <taxon>Desulfovibrionales</taxon>
        <taxon>Desulfovibrionaceae</taxon>
        <taxon>Desulfobaculum</taxon>
    </lineage>
</organism>
<feature type="domain" description="VOC" evidence="1">
    <location>
        <begin position="4"/>
        <end position="125"/>
    </location>
</feature>
<keyword evidence="2" id="KW-0223">Dioxygenase</keyword>
<evidence type="ECO:0000259" key="1">
    <source>
        <dbReference type="PROSITE" id="PS51819"/>
    </source>
</evidence>
<accession>A0A846QL24</accession>
<dbReference type="InterPro" id="IPR029068">
    <property type="entry name" value="Glyas_Bleomycin-R_OHBP_Dase"/>
</dbReference>
<dbReference type="GO" id="GO:0051213">
    <property type="term" value="F:dioxygenase activity"/>
    <property type="evidence" value="ECO:0007669"/>
    <property type="project" value="UniProtKB-KW"/>
</dbReference>
<protein>
    <submittedName>
        <fullName evidence="2">Catechol 2,3-dioxygenase-like lactoylglutathione lyase family enzyme</fullName>
    </submittedName>
</protein>